<evidence type="ECO:0000256" key="1">
    <source>
        <dbReference type="ARBA" id="ARBA00001946"/>
    </source>
</evidence>
<protein>
    <submittedName>
        <fullName evidence="5">Citrate lyase subunit beta/citryl-CoA lyase</fullName>
        <ecNumber evidence="5">4.1.3.34</ecNumber>
    </submittedName>
</protein>
<dbReference type="GO" id="GO:0008816">
    <property type="term" value="F:citryl-CoA lyase activity"/>
    <property type="evidence" value="ECO:0007669"/>
    <property type="project" value="UniProtKB-EC"/>
</dbReference>
<dbReference type="InterPro" id="IPR011206">
    <property type="entry name" value="Citrate_lyase_beta/mcl1/mcl2"/>
</dbReference>
<keyword evidence="3" id="KW-0460">Magnesium</keyword>
<dbReference type="RefSeq" id="WP_274456336.1">
    <property type="nucleotide sequence ID" value="NZ_CP067097.1"/>
</dbReference>
<proteinExistence type="predicted"/>
<dbReference type="PANTHER" id="PTHR32308">
    <property type="entry name" value="LYASE BETA SUBUNIT, PUTATIVE (AFU_ORTHOLOGUE AFUA_4G13030)-RELATED"/>
    <property type="match status" value="1"/>
</dbReference>
<name>A0ABT9XGU8_9BACL</name>
<keyword evidence="5" id="KW-0456">Lyase</keyword>
<dbReference type="InterPro" id="IPR015813">
    <property type="entry name" value="Pyrv/PenolPyrv_kinase-like_dom"/>
</dbReference>
<dbReference type="SUPFAM" id="SSF51621">
    <property type="entry name" value="Phosphoenolpyruvate/pyruvate domain"/>
    <property type="match status" value="1"/>
</dbReference>
<reference evidence="5 6" key="1">
    <citation type="submission" date="2023-07" db="EMBL/GenBank/DDBJ databases">
        <title>Genomic Encyclopedia of Type Strains, Phase IV (KMG-IV): sequencing the most valuable type-strain genomes for metagenomic binning, comparative biology and taxonomic classification.</title>
        <authorList>
            <person name="Goeker M."/>
        </authorList>
    </citation>
    <scope>NUCLEOTIDE SEQUENCE [LARGE SCALE GENOMIC DNA]</scope>
    <source>
        <strain evidence="5 6">DSM 4006</strain>
    </source>
</reference>
<evidence type="ECO:0000259" key="4">
    <source>
        <dbReference type="Pfam" id="PF03328"/>
    </source>
</evidence>
<evidence type="ECO:0000313" key="6">
    <source>
        <dbReference type="Proteomes" id="UP001232973"/>
    </source>
</evidence>
<dbReference type="EC" id="4.1.3.34" evidence="5"/>
<dbReference type="Gene3D" id="3.20.20.60">
    <property type="entry name" value="Phosphoenolpyruvate-binding domains"/>
    <property type="match status" value="1"/>
</dbReference>
<keyword evidence="6" id="KW-1185">Reference proteome</keyword>
<dbReference type="Proteomes" id="UP001232973">
    <property type="component" value="Unassembled WGS sequence"/>
</dbReference>
<dbReference type="InterPro" id="IPR040442">
    <property type="entry name" value="Pyrv_kinase-like_dom_sf"/>
</dbReference>
<dbReference type="Pfam" id="PF03328">
    <property type="entry name" value="HpcH_HpaI"/>
    <property type="match status" value="1"/>
</dbReference>
<gene>
    <name evidence="5" type="ORF">J2S03_001367</name>
</gene>
<dbReference type="InterPro" id="IPR005000">
    <property type="entry name" value="Aldolase/citrate-lyase_domain"/>
</dbReference>
<accession>A0ABT9XGU8</accession>
<dbReference type="PANTHER" id="PTHR32308:SF10">
    <property type="entry name" value="CITRATE LYASE SUBUNIT BETA"/>
    <property type="match status" value="1"/>
</dbReference>
<sequence>MIQKARMIPADVLIFDLEDAVAPAAKETARRIVAEALRDTWPQTVYVRTNPIDSATILDEVMELSGASLTGFVLPKVESAGALQGFLYLLDRLEQKLRLQPGHLKVLPIIETASGLRNVQDISSASARICCLAFGAIDFALDLGVQSLPPQLLDYIRCTMVIASRSAGIGAPVDSVYPDFHDSEGLLQSASQAKGAGFAGKFAIHPDQVSILNKVFSTGEVEFNQAQEIVRAYEEAMASGQGSIQVNGKMVDLPVYELAKRVLGR</sequence>
<comment type="caution">
    <text evidence="5">The sequence shown here is derived from an EMBL/GenBank/DDBJ whole genome shotgun (WGS) entry which is preliminary data.</text>
</comment>
<evidence type="ECO:0000256" key="3">
    <source>
        <dbReference type="ARBA" id="ARBA00022842"/>
    </source>
</evidence>
<evidence type="ECO:0000313" key="5">
    <source>
        <dbReference type="EMBL" id="MDQ0189535.1"/>
    </source>
</evidence>
<comment type="cofactor">
    <cofactor evidence="1">
        <name>Mg(2+)</name>
        <dbReference type="ChEBI" id="CHEBI:18420"/>
    </cofactor>
</comment>
<feature type="domain" description="HpcH/HpaI aldolase/citrate lyase" evidence="4">
    <location>
        <begin position="1"/>
        <end position="206"/>
    </location>
</feature>
<keyword evidence="2" id="KW-0479">Metal-binding</keyword>
<dbReference type="PIRSF" id="PIRSF015582">
    <property type="entry name" value="Cit_lyase_B"/>
    <property type="match status" value="1"/>
</dbReference>
<dbReference type="EMBL" id="JAUSTP010000008">
    <property type="protein sequence ID" value="MDQ0189535.1"/>
    <property type="molecule type" value="Genomic_DNA"/>
</dbReference>
<organism evidence="5 6">
    <name type="scientific">Alicyclobacillus cycloheptanicus</name>
    <dbReference type="NCBI Taxonomy" id="1457"/>
    <lineage>
        <taxon>Bacteria</taxon>
        <taxon>Bacillati</taxon>
        <taxon>Bacillota</taxon>
        <taxon>Bacilli</taxon>
        <taxon>Bacillales</taxon>
        <taxon>Alicyclobacillaceae</taxon>
        <taxon>Alicyclobacillus</taxon>
    </lineage>
</organism>
<evidence type="ECO:0000256" key="2">
    <source>
        <dbReference type="ARBA" id="ARBA00022723"/>
    </source>
</evidence>